<evidence type="ECO:0000256" key="3">
    <source>
        <dbReference type="ARBA" id="ARBA00023163"/>
    </source>
</evidence>
<name>A0A8X7ZVW4_POPTO</name>
<dbReference type="GO" id="GO:0005634">
    <property type="term" value="C:nucleus"/>
    <property type="evidence" value="ECO:0007669"/>
    <property type="project" value="UniProtKB-SubCell"/>
</dbReference>
<evidence type="ECO:0000256" key="4">
    <source>
        <dbReference type="ARBA" id="ARBA00023242"/>
    </source>
</evidence>
<dbReference type="AlphaFoldDB" id="A0A8X7ZVW4"/>
<evidence type="ECO:0000259" key="6">
    <source>
        <dbReference type="Pfam" id="PF26576"/>
    </source>
</evidence>
<organism evidence="7 8">
    <name type="scientific">Populus tomentosa</name>
    <name type="common">Chinese white poplar</name>
    <dbReference type="NCBI Taxonomy" id="118781"/>
    <lineage>
        <taxon>Eukaryota</taxon>
        <taxon>Viridiplantae</taxon>
        <taxon>Streptophyta</taxon>
        <taxon>Embryophyta</taxon>
        <taxon>Tracheophyta</taxon>
        <taxon>Spermatophyta</taxon>
        <taxon>Magnoliopsida</taxon>
        <taxon>eudicotyledons</taxon>
        <taxon>Gunneridae</taxon>
        <taxon>Pentapetalae</taxon>
        <taxon>rosids</taxon>
        <taxon>fabids</taxon>
        <taxon>Malpighiales</taxon>
        <taxon>Salicaceae</taxon>
        <taxon>Saliceae</taxon>
        <taxon>Populus</taxon>
    </lineage>
</organism>
<accession>A0A8X7ZVW4</accession>
<keyword evidence="4" id="KW-0539">Nucleus</keyword>
<reference evidence="7" key="1">
    <citation type="journal article" date="2020" name="bioRxiv">
        <title>Hybrid origin of Populus tomentosa Carr. identified through genome sequencing and phylogenomic analysis.</title>
        <authorList>
            <person name="An X."/>
            <person name="Gao K."/>
            <person name="Chen Z."/>
            <person name="Li J."/>
            <person name="Yang X."/>
            <person name="Yang X."/>
            <person name="Zhou J."/>
            <person name="Guo T."/>
            <person name="Zhao T."/>
            <person name="Huang S."/>
            <person name="Miao D."/>
            <person name="Khan W.U."/>
            <person name="Rao P."/>
            <person name="Ye M."/>
            <person name="Lei B."/>
            <person name="Liao W."/>
            <person name="Wang J."/>
            <person name="Ji L."/>
            <person name="Li Y."/>
            <person name="Guo B."/>
            <person name="Mustafa N.S."/>
            <person name="Li S."/>
            <person name="Yun Q."/>
            <person name="Keller S.R."/>
            <person name="Mao J."/>
            <person name="Zhang R."/>
            <person name="Strauss S.H."/>
        </authorList>
    </citation>
    <scope>NUCLEOTIDE SEQUENCE</scope>
    <source>
        <strain evidence="7">GM15</strain>
        <tissue evidence="7">Leaf</tissue>
    </source>
</reference>
<evidence type="ECO:0000313" key="8">
    <source>
        <dbReference type="Proteomes" id="UP000886885"/>
    </source>
</evidence>
<keyword evidence="3" id="KW-0804">Transcription</keyword>
<dbReference type="PANTHER" id="PTHR33124">
    <property type="entry name" value="TRANSCRIPTION FACTOR IBH1-LIKE 1"/>
    <property type="match status" value="1"/>
</dbReference>
<keyword evidence="2" id="KW-0805">Transcription regulation</keyword>
<comment type="caution">
    <text evidence="7">The sequence shown here is derived from an EMBL/GenBank/DDBJ whole genome shotgun (WGS) entry which is preliminary data.</text>
</comment>
<gene>
    <name evidence="7" type="ORF">POTOM_025732</name>
</gene>
<evidence type="ECO:0000256" key="2">
    <source>
        <dbReference type="ARBA" id="ARBA00023015"/>
    </source>
</evidence>
<proteinExistence type="predicted"/>
<sequence>MEEQMSAKRRAVYSLEPNVIGKTLLARNYVNHLVSALMKIKKDDKCGHDSELEKPVRYEVDMVLVMSTPGLAWSQALRSRLHKNINAGRFHDSHHDNSSASLKCPSMHGPRVLKNDANDHGSPRLSRANYNAIAQMRISPSPNGKAKTNKELKRARSKREEAKQSEEEQIGSRVASLRSLLPGGMEMGSVDELFSEMGSYITGLEIQVNILRCLVDAES</sequence>
<dbReference type="Pfam" id="PF26576">
    <property type="entry name" value="IBH1_N"/>
    <property type="match status" value="1"/>
</dbReference>
<protein>
    <recommendedName>
        <fullName evidence="6">IBH1-like N-terminal domain-containing protein</fullName>
    </recommendedName>
</protein>
<dbReference type="GO" id="GO:0006355">
    <property type="term" value="P:regulation of DNA-templated transcription"/>
    <property type="evidence" value="ECO:0007669"/>
    <property type="project" value="InterPro"/>
</dbReference>
<keyword evidence="8" id="KW-1185">Reference proteome</keyword>
<evidence type="ECO:0000313" key="7">
    <source>
        <dbReference type="EMBL" id="KAG6770065.1"/>
    </source>
</evidence>
<feature type="compositionally biased region" description="Basic and acidic residues" evidence="5">
    <location>
        <begin position="148"/>
        <end position="166"/>
    </location>
</feature>
<dbReference type="EMBL" id="JAAWWB010000012">
    <property type="protein sequence ID" value="KAG6770065.1"/>
    <property type="molecule type" value="Genomic_DNA"/>
</dbReference>
<dbReference type="Proteomes" id="UP000886885">
    <property type="component" value="Chromosome 6D"/>
</dbReference>
<feature type="domain" description="IBH1-like N-terminal" evidence="6">
    <location>
        <begin position="24"/>
        <end position="84"/>
    </location>
</feature>
<feature type="region of interest" description="Disordered" evidence="5">
    <location>
        <begin position="138"/>
        <end position="170"/>
    </location>
</feature>
<dbReference type="InterPro" id="IPR059002">
    <property type="entry name" value="IBH1_N"/>
</dbReference>
<evidence type="ECO:0000256" key="5">
    <source>
        <dbReference type="SAM" id="MobiDB-lite"/>
    </source>
</evidence>
<dbReference type="InterPro" id="IPR044549">
    <property type="entry name" value="bHLH_AtIBH1-like"/>
</dbReference>
<dbReference type="CDD" id="cd11444">
    <property type="entry name" value="bHLH_AtIBH1_like"/>
    <property type="match status" value="1"/>
</dbReference>
<dbReference type="InterPro" id="IPR044660">
    <property type="entry name" value="IBH1-like"/>
</dbReference>
<comment type="subcellular location">
    <subcellularLocation>
        <location evidence="1">Nucleus</location>
    </subcellularLocation>
</comment>
<dbReference type="PANTHER" id="PTHR33124:SF42">
    <property type="entry name" value="TRANSCRIPTION FACTOR BHLH146"/>
    <property type="match status" value="1"/>
</dbReference>
<dbReference type="OrthoDB" id="658598at2759"/>
<evidence type="ECO:0000256" key="1">
    <source>
        <dbReference type="ARBA" id="ARBA00004123"/>
    </source>
</evidence>